<reference evidence="17" key="1">
    <citation type="submission" date="2014-11" db="EMBL/GenBank/DDBJ databases">
        <authorList>
            <person name="Otto D Thomas"/>
            <person name="Naeem Raeece"/>
        </authorList>
    </citation>
    <scope>NUCLEOTIDE SEQUENCE</scope>
</reference>
<feature type="compositionally biased region" description="Polar residues" evidence="12">
    <location>
        <begin position="1440"/>
        <end position="1451"/>
    </location>
</feature>
<feature type="transmembrane region" description="Helical" evidence="13">
    <location>
        <begin position="471"/>
        <end position="488"/>
    </location>
</feature>
<evidence type="ECO:0000256" key="2">
    <source>
        <dbReference type="ARBA" id="ARBA00022448"/>
    </source>
</evidence>
<dbReference type="InterPro" id="IPR003148">
    <property type="entry name" value="RCK_N"/>
</dbReference>
<dbReference type="InterPro" id="IPR003929">
    <property type="entry name" value="K_chnl_BK_asu"/>
</dbReference>
<feature type="compositionally biased region" description="Polar residues" evidence="12">
    <location>
        <begin position="1595"/>
        <end position="1607"/>
    </location>
</feature>
<dbReference type="PANTHER" id="PTHR10027">
    <property type="entry name" value="CALCIUM-ACTIVATED POTASSIUM CHANNEL ALPHA CHAIN"/>
    <property type="match status" value="1"/>
</dbReference>
<evidence type="ECO:0000259" key="14">
    <source>
        <dbReference type="Pfam" id="PF03493"/>
    </source>
</evidence>
<organism evidence="17">
    <name type="scientific">Chromera velia CCMP2878</name>
    <dbReference type="NCBI Taxonomy" id="1169474"/>
    <lineage>
        <taxon>Eukaryota</taxon>
        <taxon>Sar</taxon>
        <taxon>Alveolata</taxon>
        <taxon>Colpodellida</taxon>
        <taxon>Chromeraceae</taxon>
        <taxon>Chromera</taxon>
    </lineage>
</organism>
<dbReference type="InterPro" id="IPR013099">
    <property type="entry name" value="K_chnl_dom"/>
</dbReference>
<feature type="region of interest" description="Disordered" evidence="12">
    <location>
        <begin position="808"/>
        <end position="828"/>
    </location>
</feature>
<feature type="compositionally biased region" description="Basic and acidic residues" evidence="12">
    <location>
        <begin position="1354"/>
        <end position="1366"/>
    </location>
</feature>
<feature type="compositionally biased region" description="Gly residues" evidence="12">
    <location>
        <begin position="1274"/>
        <end position="1284"/>
    </location>
</feature>
<feature type="transmembrane region" description="Helical" evidence="13">
    <location>
        <begin position="126"/>
        <end position="144"/>
    </location>
</feature>
<evidence type="ECO:0000259" key="16">
    <source>
        <dbReference type="Pfam" id="PF22614"/>
    </source>
</evidence>
<feature type="region of interest" description="Disordered" evidence="12">
    <location>
        <begin position="840"/>
        <end position="861"/>
    </location>
</feature>
<feature type="domain" description="Calcium-activated potassium channel BK alpha subunit" evidence="14">
    <location>
        <begin position="655"/>
        <end position="770"/>
    </location>
</feature>
<dbReference type="EMBL" id="CDMZ01000308">
    <property type="protein sequence ID" value="CEM11475.1"/>
    <property type="molecule type" value="Genomic_DNA"/>
</dbReference>
<dbReference type="GO" id="GO:0016020">
    <property type="term" value="C:membrane"/>
    <property type="evidence" value="ECO:0007669"/>
    <property type="project" value="UniProtKB-SubCell"/>
</dbReference>
<feature type="region of interest" description="Disordered" evidence="12">
    <location>
        <begin position="1111"/>
        <end position="1158"/>
    </location>
</feature>
<dbReference type="VEuPathDB" id="CryptoDB:Cvel_3252"/>
<gene>
    <name evidence="17" type="ORF">Cvel_3252</name>
</gene>
<evidence type="ECO:0000256" key="9">
    <source>
        <dbReference type="ARBA" id="ARBA00023136"/>
    </source>
</evidence>
<keyword evidence="5" id="KW-0631">Potassium channel</keyword>
<feature type="compositionally biased region" description="Low complexity" evidence="12">
    <location>
        <begin position="1113"/>
        <end position="1134"/>
    </location>
</feature>
<name>A0A0G4FEQ0_9ALVE</name>
<evidence type="ECO:0000256" key="7">
    <source>
        <dbReference type="ARBA" id="ARBA00022989"/>
    </source>
</evidence>
<feature type="domain" description="Potassium channel" evidence="15">
    <location>
        <begin position="418"/>
        <end position="496"/>
    </location>
</feature>
<feature type="transmembrane region" description="Helical" evidence="13">
    <location>
        <begin position="269"/>
        <end position="286"/>
    </location>
</feature>
<proteinExistence type="predicted"/>
<keyword evidence="7 13" id="KW-1133">Transmembrane helix</keyword>
<sequence length="2216" mass="238623">MPTLPIDEVPRPPAGVGRRRSSYPRADVSLDTELPEGDSGDFMRPEGRRVRHSETELEDVQKRTRRLMIKSLMRLRFWGNSLSRHSKESQSRPRKASVTTIKVNPAAADELGTSPSKTLLGFFRGFLIFAFLSAYVVSFFGSYYNCDHVACRKDLGLLVLDFFFGIVFLILSSAVMTLCLELLRSQNHQLAGEDARVLGEGFRGFFCCIPGFLESLKKKQERLPPLVQIQYSKEGKWTSCLVGWSLFWRMASRSAVAFHNWRGFRMSRLLRNFIWGIWWLIGTSYWRRPPPGENQVAPIPWSFKKIPEWYFFGEKVFLASITCDFIIRVVASNPKRKLLFSGTALLENITLPPFIWLIESLVLKDHPVEGGRDFMTIFGFLRFLRLYGTMKNLQRNFPLINPSRLQVISITLALFAALMIYASLFFIFEGSNTDGSIDDGESNHGIWPDYIYFAIITISTIGYGDLSPKRYVTRVFTIVFVVFILLWIPGQFQLLVDLAHAPAISRGTMPSGWDKGNFVLLIGPVLPEQVDVFLSELVAFSDKIPKKILILTPQDPNLYAENIASANDLYGIRMGVKKGDAGDFGELDDLSSVYASDAQAVFVFSDAKATNPVQEDRNTIIRCLGLRKFVPMSRVVVQLMQDSARELAFSLGCESVVCFTELKMRFLAKSCTDAPGLSTLVTNLLRSAEIPLNPTETEQATNKRQREKEEKQTDTHASLGWKEEERFKEYAQGTHIECYRFAFPEVLVGKPFKELVLGLNEVLSVTLFGIVRPVEEVAGEPERNAVTAALAASGAGSAEEREMLEDLEEGRGVVEEETGGSRGGVVGNGIEVPTRARASFTPAAGQTARSGGTSPTRGTISAEYMQREEKVILNPAGETIKWGDCGLILAEGRRYAQIISSLLQVPWILEVDKESSVDGARRGSRQSAGSSSFSVEERDGGGAGTDSPGRIPQTGRGGANTSTAAPASPPLPIGGSPTSASMPGPSPTSAVGPEQPPREKSLGPKESDAGGKPQGKRGRHEKAQKSRSFSRAKTKPIAPPVENHEGEPGPESDAPAQGPKSRAPATVIGLGRSPTGGLASGSGRSPARSPTGTGAGLASAFRRTVTSVMAGLSGPSVSGVPGSSSRRRASAAGGESNDGLTPHPTGGATGRGSVPNLPNLHLQLVEHFHKRAQQAALKAMEGGRRVSVNPTDDALLPLIPKGGEELHGRRGGEELAVSGTSGGGAGKGGGKGRSWSIGDEEGVADEAFGSGAETRARKLSRQVTSSAGLLGRRVAGGGDHGMGGLEEDPEGESEDSEEESEESGEEGIRPRKEKRRKRHPSIDGGGSAVKDSEDLYSRAIARQIAVRRRERLSLARRKDDVARLEDLETDAFASPMEQGDEGAPEMSFDGDPSSFAQPSGRAGLLRKSSHRQRTQALPSASLQVSGVTSNLDSKRAPLSSLHQSDRTSPGASHSLAGPVHASRQRPTMPVSPRVSEGSPWGGGAVPGEREPSVSVATHAQISEAARFSTFTFGRPSGSPPLAPMPSDEMPTGTPGGGRSSLKGARPSVGTAVHVQFDSLSSKDRETAEGERNGRAVAVVGGSPGGLVTGERPESVVSSQHQRRSPQPFSFFDRGRRALPGDLQSQTGVATAIEAVSLDRSKSFMEVMHVDEARDFVWKDRDRPFLLVCGWPRTLHAFLHSVQAGGGWNILILSPEVPPPWSSMFWVLPYRNFTALLRGSPLRHADLKRAGVLSASGFAVFATRQDPESSAAEHRDVDSILICHKIQAMRLQHFIEKEVRSLMAAQCQQKEQEMLRKGQTMTRGMGPGPGVRGGEGPSECAQKNIANAVKRASIGRIYPSRTDLQATGGRGGAGVALHGPLAAATPTSNGSPDKHVHGPPFPASLSPPQTVSLAVLPQAPRPGHSPHFNVQTALSLPTGDRGGPSGIGPNGNGVFFLSGGRGGNRPSVGQPNSFRTWGIRGSQQGLQRQSVGDDEGAAAGDGGTLRLTTFTAHGSEWATEDFGDQALRAMLARRRDEGQATIVTELRQTKNVRFLDADFWWPSQRTRGNLRAWGAGGKFPGAAGNAMAMAARNRSGEGGREFPDDAGGGAHVNYLDSPEYAAGRVFIDHMLYGLACQSRTVCSYAVGIHVVEALLGSNPSAHKTGVVLMALEETMVGMSYKQLFYTLVARGLVPMGIYRDATVSDRLPYVYTAPVPDAVLTAHDQIFILPPMTDITI</sequence>
<feature type="transmembrane region" description="Helical" evidence="13">
    <location>
        <begin position="407"/>
        <end position="427"/>
    </location>
</feature>
<feature type="compositionally biased region" description="Basic and acidic residues" evidence="12">
    <location>
        <begin position="1560"/>
        <end position="1573"/>
    </location>
</feature>
<keyword evidence="6" id="KW-0630">Potassium</keyword>
<feature type="compositionally biased region" description="Basic and acidic residues" evidence="12">
    <location>
        <begin position="41"/>
        <end position="52"/>
    </location>
</feature>
<dbReference type="PANTHER" id="PTHR10027:SF10">
    <property type="entry name" value="SLOWPOKE 2, ISOFORM D"/>
    <property type="match status" value="1"/>
</dbReference>
<feature type="region of interest" description="Disordered" evidence="12">
    <location>
        <begin position="691"/>
        <end position="717"/>
    </location>
</feature>
<feature type="transmembrane region" description="Helical" evidence="13">
    <location>
        <begin position="447"/>
        <end position="464"/>
    </location>
</feature>
<evidence type="ECO:0000259" key="15">
    <source>
        <dbReference type="Pfam" id="PF07885"/>
    </source>
</evidence>
<evidence type="ECO:0000256" key="5">
    <source>
        <dbReference type="ARBA" id="ARBA00022826"/>
    </source>
</evidence>
<feature type="domain" description="RCK N-terminal" evidence="16">
    <location>
        <begin position="1667"/>
        <end position="1769"/>
    </location>
</feature>
<comment type="catalytic activity">
    <reaction evidence="11">
        <text>K(+)(in) = K(+)(out)</text>
        <dbReference type="Rhea" id="RHEA:29463"/>
        <dbReference type="ChEBI" id="CHEBI:29103"/>
    </reaction>
</comment>
<feature type="compositionally biased region" description="Polar residues" evidence="12">
    <location>
        <begin position="847"/>
        <end position="859"/>
    </location>
</feature>
<feature type="transmembrane region" description="Helical" evidence="13">
    <location>
        <begin position="309"/>
        <end position="331"/>
    </location>
</feature>
<evidence type="ECO:0000256" key="6">
    <source>
        <dbReference type="ARBA" id="ARBA00022958"/>
    </source>
</evidence>
<feature type="region of interest" description="Disordered" evidence="12">
    <location>
        <begin position="1"/>
        <end position="52"/>
    </location>
</feature>
<evidence type="ECO:0000256" key="4">
    <source>
        <dbReference type="ARBA" id="ARBA00022692"/>
    </source>
</evidence>
<evidence type="ECO:0000256" key="11">
    <source>
        <dbReference type="ARBA" id="ARBA00034430"/>
    </source>
</evidence>
<keyword evidence="8" id="KW-0406">Ion transport</keyword>
<feature type="transmembrane region" description="Helical" evidence="13">
    <location>
        <begin position="156"/>
        <end position="180"/>
    </location>
</feature>
<protein>
    <recommendedName>
        <fullName evidence="18">Potassium channel domain-containing protein</fullName>
    </recommendedName>
</protein>
<dbReference type="SUPFAM" id="SSF81324">
    <property type="entry name" value="Voltage-gated potassium channels"/>
    <property type="match status" value="1"/>
</dbReference>
<evidence type="ECO:0000256" key="1">
    <source>
        <dbReference type="ARBA" id="ARBA00004141"/>
    </source>
</evidence>
<feature type="compositionally biased region" description="Basic and acidic residues" evidence="12">
    <location>
        <begin position="1202"/>
        <end position="1213"/>
    </location>
</feature>
<feature type="domain" description="RCK N-terminal" evidence="16">
    <location>
        <begin position="517"/>
        <end position="636"/>
    </location>
</feature>
<feature type="compositionally biased region" description="Polar residues" evidence="12">
    <location>
        <begin position="1414"/>
        <end position="1431"/>
    </location>
</feature>
<feature type="region of interest" description="Disordered" evidence="12">
    <location>
        <begin position="915"/>
        <end position="1099"/>
    </location>
</feature>
<keyword evidence="3" id="KW-0633">Potassium transport</keyword>
<dbReference type="Pfam" id="PF22614">
    <property type="entry name" value="Slo-like_RCK"/>
    <property type="match status" value="2"/>
</dbReference>
<feature type="compositionally biased region" description="Basic and acidic residues" evidence="12">
    <location>
        <begin position="996"/>
        <end position="1009"/>
    </location>
</feature>
<keyword evidence="2" id="KW-0813">Transport</keyword>
<dbReference type="GO" id="GO:0005267">
    <property type="term" value="F:potassium channel activity"/>
    <property type="evidence" value="ECO:0007669"/>
    <property type="project" value="UniProtKB-KW"/>
</dbReference>
<evidence type="ECO:0000256" key="12">
    <source>
        <dbReference type="SAM" id="MobiDB-lite"/>
    </source>
</evidence>
<dbReference type="Pfam" id="PF07885">
    <property type="entry name" value="Ion_trans_2"/>
    <property type="match status" value="1"/>
</dbReference>
<evidence type="ECO:0008006" key="18">
    <source>
        <dbReference type="Google" id="ProtNLM"/>
    </source>
</evidence>
<evidence type="ECO:0000256" key="10">
    <source>
        <dbReference type="ARBA" id="ARBA00023303"/>
    </source>
</evidence>
<evidence type="ECO:0000313" key="17">
    <source>
        <dbReference type="EMBL" id="CEM11475.1"/>
    </source>
</evidence>
<keyword evidence="9 13" id="KW-0472">Membrane</keyword>
<evidence type="ECO:0000256" key="13">
    <source>
        <dbReference type="SAM" id="Phobius"/>
    </source>
</evidence>
<feature type="compositionally biased region" description="Gly residues" evidence="12">
    <location>
        <begin position="1220"/>
        <end position="1232"/>
    </location>
</feature>
<feature type="region of interest" description="Disordered" evidence="12">
    <location>
        <begin position="1354"/>
        <end position="1608"/>
    </location>
</feature>
<accession>A0A0G4FEQ0</accession>
<dbReference type="Gene3D" id="1.10.287.70">
    <property type="match status" value="1"/>
</dbReference>
<comment type="subcellular location">
    <subcellularLocation>
        <location evidence="1">Membrane</location>
        <topology evidence="1">Multi-pass membrane protein</topology>
    </subcellularLocation>
</comment>
<keyword evidence="4 13" id="KW-0812">Transmembrane</keyword>
<feature type="compositionally biased region" description="Acidic residues" evidence="12">
    <location>
        <begin position="1285"/>
        <end position="1305"/>
    </location>
</feature>
<dbReference type="InterPro" id="IPR047871">
    <property type="entry name" value="K_chnl_Slo-like"/>
</dbReference>
<keyword evidence="10" id="KW-0407">Ion channel</keyword>
<evidence type="ECO:0000256" key="8">
    <source>
        <dbReference type="ARBA" id="ARBA00023065"/>
    </source>
</evidence>
<dbReference type="Pfam" id="PF03493">
    <property type="entry name" value="BK_channel_a"/>
    <property type="match status" value="1"/>
</dbReference>
<feature type="region of interest" description="Disordered" evidence="12">
    <location>
        <begin position="1180"/>
        <end position="1336"/>
    </location>
</feature>
<feature type="transmembrane region" description="Helical" evidence="13">
    <location>
        <begin position="370"/>
        <end position="387"/>
    </location>
</feature>
<feature type="compositionally biased region" description="Basic and acidic residues" evidence="12">
    <location>
        <begin position="704"/>
        <end position="714"/>
    </location>
</feature>
<feature type="transmembrane region" description="Helical" evidence="13">
    <location>
        <begin position="338"/>
        <end position="358"/>
    </location>
</feature>
<evidence type="ECO:0000256" key="3">
    <source>
        <dbReference type="ARBA" id="ARBA00022538"/>
    </source>
</evidence>
<feature type="compositionally biased region" description="Low complexity" evidence="12">
    <location>
        <begin position="925"/>
        <end position="934"/>
    </location>
</feature>